<organism evidence="7 8">
    <name type="scientific">Choanephora cucurbitarum</name>
    <dbReference type="NCBI Taxonomy" id="101091"/>
    <lineage>
        <taxon>Eukaryota</taxon>
        <taxon>Fungi</taxon>
        <taxon>Fungi incertae sedis</taxon>
        <taxon>Mucoromycota</taxon>
        <taxon>Mucoromycotina</taxon>
        <taxon>Mucoromycetes</taxon>
        <taxon>Mucorales</taxon>
        <taxon>Mucorineae</taxon>
        <taxon>Choanephoraceae</taxon>
        <taxon>Choanephoroideae</taxon>
        <taxon>Choanephora</taxon>
    </lineage>
</organism>
<feature type="compositionally biased region" description="Low complexity" evidence="5">
    <location>
        <begin position="501"/>
        <end position="528"/>
    </location>
</feature>
<dbReference type="GO" id="GO:0048189">
    <property type="term" value="C:Lid2 complex"/>
    <property type="evidence" value="ECO:0007669"/>
    <property type="project" value="TreeGrafter"/>
</dbReference>
<feature type="region of interest" description="Disordered" evidence="5">
    <location>
        <begin position="26"/>
        <end position="55"/>
    </location>
</feature>
<gene>
    <name evidence="7" type="primary">Phf14</name>
    <name evidence="7" type="ORF">A0J61_01956</name>
</gene>
<dbReference type="InterPro" id="IPR001965">
    <property type="entry name" value="Znf_PHD"/>
</dbReference>
<dbReference type="STRING" id="101091.A0A1C7NLZ1"/>
<dbReference type="PANTHER" id="PTHR47672">
    <property type="entry name" value="E3 UBIQUITIN-PROTEIN LIGASE SNT2"/>
    <property type="match status" value="1"/>
</dbReference>
<comment type="caution">
    <text evidence="7">The sequence shown here is derived from an EMBL/GenBank/DDBJ whole genome shotgun (WGS) entry which is preliminary data.</text>
</comment>
<protein>
    <submittedName>
        <fullName evidence="7">PHD finger protein 14</fullName>
    </submittedName>
</protein>
<dbReference type="OrthoDB" id="2209589at2759"/>
<sequence>MSYTGRGAPLNWDSTSSTLLMPLELTPSQLPTTASNQSQSFIENGSSSAPSQSTTAKPLLLMPSESPSAKSPEIVTHTSNVDPQKYAVPDRSTSFEKIKNLGRFVYTWRFRHAPSACCICFDDNSAEPIESCDNLLCDVRLHSSCYQKIKKTTRARIHRRWLCDKCTYLESSSLTVVCALCPSTAGLFCMINPNHYSIFWVHYNCAKAFLGEEAIVYKPDLGHFDIKIDSISLVNFEQPCSDCAKSSYSRYGAKIVCRICRTYHHITCIEQYNLKIPDEPYECPDHGSARPRGSEILRRRRLATSYHRWIGKKNHFLLEEFKKVPRMFGLDYWKSLNLDTLSMGDVTEWYKKSVYIIQTNETYPVANTYYNQWVDYVLSLAMSAYSSYEIGNSKLMFTTKHFDEDIGYDFKIPDGAIISESGESSSAQRLAEQTFMTQLTAIQPENTQSDKIQPQKTQPKRIQPKNAQSESTQSEQTQPTKTGTESAQLSTTDPTVKEPVATRSTIARSAATRTSSRQSSPSSNTSVSRKSRNTHLPPAVTPSDDLICAICLQHDLSEAVWERHGLDSEYKENLERTKHKRQPGFTGSGNNWDPRVFIQCCKCDVTVHCGCPVPPIKSYPQRFRVFICIRCDTKQDETTIEQEPTGVRRTNVVNYKE</sequence>
<dbReference type="InterPro" id="IPR029617">
    <property type="entry name" value="Snt2"/>
</dbReference>
<dbReference type="PROSITE" id="PS50016">
    <property type="entry name" value="ZF_PHD_2"/>
    <property type="match status" value="1"/>
</dbReference>
<reference evidence="7 8" key="1">
    <citation type="submission" date="2016-03" db="EMBL/GenBank/DDBJ databases">
        <title>Choanephora cucurbitarum.</title>
        <authorList>
            <person name="Min B."/>
            <person name="Park H."/>
            <person name="Park J.-H."/>
            <person name="Shin H.-D."/>
            <person name="Choi I.-G."/>
        </authorList>
    </citation>
    <scope>NUCLEOTIDE SEQUENCE [LARGE SCALE GENOMIC DNA]</scope>
    <source>
        <strain evidence="7 8">KUS-F28377</strain>
    </source>
</reference>
<evidence type="ECO:0000256" key="3">
    <source>
        <dbReference type="ARBA" id="ARBA00022833"/>
    </source>
</evidence>
<accession>A0A1C7NLZ1</accession>
<feature type="compositionally biased region" description="Low complexity" evidence="5">
    <location>
        <begin position="468"/>
        <end position="478"/>
    </location>
</feature>
<dbReference type="GO" id="GO:0036205">
    <property type="term" value="P:histone catabolic process"/>
    <property type="evidence" value="ECO:0007669"/>
    <property type="project" value="TreeGrafter"/>
</dbReference>
<proteinExistence type="predicted"/>
<evidence type="ECO:0000256" key="2">
    <source>
        <dbReference type="ARBA" id="ARBA00022771"/>
    </source>
</evidence>
<dbReference type="EMBL" id="LUGH01000068">
    <property type="protein sequence ID" value="OBZ90010.1"/>
    <property type="molecule type" value="Genomic_DNA"/>
</dbReference>
<evidence type="ECO:0000256" key="4">
    <source>
        <dbReference type="PROSITE-ProRule" id="PRU00146"/>
    </source>
</evidence>
<keyword evidence="1" id="KW-0479">Metal-binding</keyword>
<evidence type="ECO:0000256" key="1">
    <source>
        <dbReference type="ARBA" id="ARBA00022723"/>
    </source>
</evidence>
<feature type="region of interest" description="Disordered" evidence="5">
    <location>
        <begin position="442"/>
        <end position="539"/>
    </location>
</feature>
<keyword evidence="8" id="KW-1185">Reference proteome</keyword>
<feature type="compositionally biased region" description="Polar residues" evidence="5">
    <location>
        <begin position="442"/>
        <end position="457"/>
    </location>
</feature>
<dbReference type="AlphaFoldDB" id="A0A1C7NLZ1"/>
<evidence type="ECO:0000313" key="7">
    <source>
        <dbReference type="EMBL" id="OBZ90010.1"/>
    </source>
</evidence>
<feature type="domain" description="PHD-type" evidence="6">
    <location>
        <begin position="114"/>
        <end position="169"/>
    </location>
</feature>
<dbReference type="InParanoid" id="A0A1C7NLZ1"/>
<evidence type="ECO:0000313" key="8">
    <source>
        <dbReference type="Proteomes" id="UP000093000"/>
    </source>
</evidence>
<dbReference type="GO" id="GO:0008270">
    <property type="term" value="F:zinc ion binding"/>
    <property type="evidence" value="ECO:0007669"/>
    <property type="project" value="UniProtKB-KW"/>
</dbReference>
<evidence type="ECO:0000256" key="5">
    <source>
        <dbReference type="SAM" id="MobiDB-lite"/>
    </source>
</evidence>
<dbReference type="InterPro" id="IPR011011">
    <property type="entry name" value="Znf_FYVE_PHD"/>
</dbReference>
<dbReference type="Proteomes" id="UP000093000">
    <property type="component" value="Unassembled WGS sequence"/>
</dbReference>
<evidence type="ECO:0000259" key="6">
    <source>
        <dbReference type="PROSITE" id="PS50016"/>
    </source>
</evidence>
<dbReference type="SMART" id="SM00249">
    <property type="entry name" value="PHD"/>
    <property type="match status" value="3"/>
</dbReference>
<keyword evidence="2 4" id="KW-0863">Zinc-finger</keyword>
<keyword evidence="3" id="KW-0862">Zinc</keyword>
<feature type="compositionally biased region" description="Polar residues" evidence="5">
    <location>
        <begin position="479"/>
        <end position="494"/>
    </location>
</feature>
<dbReference type="PANTHER" id="PTHR47672:SF1">
    <property type="entry name" value="E3 UBIQUITIN-PROTEIN LIGASE SNT2"/>
    <property type="match status" value="1"/>
</dbReference>
<dbReference type="SUPFAM" id="SSF57903">
    <property type="entry name" value="FYVE/PHD zinc finger"/>
    <property type="match status" value="3"/>
</dbReference>
<name>A0A1C7NLZ1_9FUNG</name>
<dbReference type="GO" id="GO:0004842">
    <property type="term" value="F:ubiquitin-protein transferase activity"/>
    <property type="evidence" value="ECO:0007669"/>
    <property type="project" value="TreeGrafter"/>
</dbReference>
<dbReference type="InterPro" id="IPR019787">
    <property type="entry name" value="Znf_PHD-finger"/>
</dbReference>